<reference evidence="6 7" key="1">
    <citation type="submission" date="2024-03" db="EMBL/GenBank/DDBJ databases">
        <title>The Genome Sequence of Enterococcus sp. DIV2402.</title>
        <authorList>
            <consortium name="The Broad Institute Genomics Platform"/>
            <consortium name="The Broad Institute Microbial Omics Core"/>
            <consortium name="The Broad Institute Genomic Center for Infectious Diseases"/>
            <person name="Earl A."/>
            <person name="Manson A."/>
            <person name="Gilmore M."/>
            <person name="Schwartman J."/>
            <person name="Shea T."/>
            <person name="Abouelleil A."/>
            <person name="Cao P."/>
            <person name="Chapman S."/>
            <person name="Cusick C."/>
            <person name="Young S."/>
            <person name="Neafsey D."/>
            <person name="Nusbaum C."/>
            <person name="Birren B."/>
        </authorList>
    </citation>
    <scope>NUCLEOTIDE SEQUENCE [LARGE SCALE GENOMIC DNA]</scope>
    <source>
        <strain evidence="6 7">DIV2402</strain>
    </source>
</reference>
<proteinExistence type="inferred from homology"/>
<evidence type="ECO:0000256" key="5">
    <source>
        <dbReference type="ARBA" id="ARBA00023277"/>
    </source>
</evidence>
<gene>
    <name evidence="6" type="ORF">DOK78_000871</name>
</gene>
<dbReference type="PRINTS" id="PR00413">
    <property type="entry name" value="HADHALOGNASE"/>
</dbReference>
<accession>A0ABZ2SK61</accession>
<dbReference type="SFLD" id="SFLDS00003">
    <property type="entry name" value="Haloacid_Dehalogenase"/>
    <property type="match status" value="1"/>
</dbReference>
<evidence type="ECO:0000313" key="7">
    <source>
        <dbReference type="Proteomes" id="UP000664701"/>
    </source>
</evidence>
<dbReference type="SUPFAM" id="SSF56784">
    <property type="entry name" value="HAD-like"/>
    <property type="match status" value="1"/>
</dbReference>
<evidence type="ECO:0000256" key="1">
    <source>
        <dbReference type="ARBA" id="ARBA00001946"/>
    </source>
</evidence>
<comment type="similarity">
    <text evidence="2">Belongs to the HAD-like hydrolase superfamily. CbbY/CbbZ/Gph/YieH family.</text>
</comment>
<dbReference type="PANTHER" id="PTHR46193">
    <property type="entry name" value="6-PHOSPHOGLUCONATE PHOSPHATASE"/>
    <property type="match status" value="1"/>
</dbReference>
<dbReference type="Proteomes" id="UP000664701">
    <property type="component" value="Chromosome"/>
</dbReference>
<dbReference type="InterPro" id="IPR023214">
    <property type="entry name" value="HAD_sf"/>
</dbReference>
<keyword evidence="3" id="KW-0479">Metal-binding</keyword>
<dbReference type="InterPro" id="IPR006439">
    <property type="entry name" value="HAD-SF_hydro_IA"/>
</dbReference>
<evidence type="ECO:0000256" key="2">
    <source>
        <dbReference type="ARBA" id="ARBA00006171"/>
    </source>
</evidence>
<dbReference type="InterPro" id="IPR036412">
    <property type="entry name" value="HAD-like_sf"/>
</dbReference>
<comment type="cofactor">
    <cofactor evidence="1">
        <name>Mg(2+)</name>
        <dbReference type="ChEBI" id="CHEBI:18420"/>
    </cofactor>
</comment>
<dbReference type="SFLD" id="SFLDG01129">
    <property type="entry name" value="C1.5:_HAD__Beta-PGM__Phosphata"/>
    <property type="match status" value="1"/>
</dbReference>
<name>A0ABZ2SK61_9ENTE</name>
<keyword evidence="4" id="KW-0460">Magnesium</keyword>
<dbReference type="EMBL" id="CP147251">
    <property type="protein sequence ID" value="WYJ76245.1"/>
    <property type="molecule type" value="Genomic_DNA"/>
</dbReference>
<organism evidence="6 7">
    <name type="scientific">Candidatus Enterococcus lowellii</name>
    <dbReference type="NCBI Taxonomy" id="2230877"/>
    <lineage>
        <taxon>Bacteria</taxon>
        <taxon>Bacillati</taxon>
        <taxon>Bacillota</taxon>
        <taxon>Bacilli</taxon>
        <taxon>Lactobacillales</taxon>
        <taxon>Enterococcaceae</taxon>
        <taxon>Enterococcus</taxon>
    </lineage>
</organism>
<evidence type="ECO:0000256" key="3">
    <source>
        <dbReference type="ARBA" id="ARBA00022723"/>
    </source>
</evidence>
<dbReference type="NCBIfam" id="TIGR01509">
    <property type="entry name" value="HAD-SF-IA-v3"/>
    <property type="match status" value="1"/>
</dbReference>
<dbReference type="Gene3D" id="1.10.150.240">
    <property type="entry name" value="Putative phosphatase, domain 2"/>
    <property type="match status" value="1"/>
</dbReference>
<dbReference type="InterPro" id="IPR023198">
    <property type="entry name" value="PGP-like_dom2"/>
</dbReference>
<evidence type="ECO:0008006" key="8">
    <source>
        <dbReference type="Google" id="ProtNLM"/>
    </source>
</evidence>
<evidence type="ECO:0000256" key="4">
    <source>
        <dbReference type="ARBA" id="ARBA00022842"/>
    </source>
</evidence>
<dbReference type="Gene3D" id="3.40.50.1000">
    <property type="entry name" value="HAD superfamily/HAD-like"/>
    <property type="match status" value="1"/>
</dbReference>
<dbReference type="InterPro" id="IPR051600">
    <property type="entry name" value="Beta-PGM-like"/>
</dbReference>
<protein>
    <recommendedName>
        <fullName evidence="8">HAD family phosphatase</fullName>
    </recommendedName>
</protein>
<keyword evidence="5" id="KW-0119">Carbohydrate metabolism</keyword>
<dbReference type="CDD" id="cd07505">
    <property type="entry name" value="HAD_BPGM-like"/>
    <property type="match status" value="1"/>
</dbReference>
<sequence length="221" mass="25462">MKAIIFDFNGTLFSDTALHEEAWQQFIQEVLGYQLSETEFAKIHGRTNHLTMERLLNRPLSKEEGETFSNRKEAIYREIVLEKEHDQLIDGVTEFFDLLQQKGYSMNIATASPRVNVAFYFDYFQLNRWFDFEKVVYDNGTLNSKPAPDYYVQAAKNINANPQEMVVFEDSPIGLQGAANAQAKQIIAVSTNGNHQKLEETGVVDFVIDDFRDERLIQLFS</sequence>
<evidence type="ECO:0000313" key="6">
    <source>
        <dbReference type="EMBL" id="WYJ76245.1"/>
    </source>
</evidence>
<keyword evidence="7" id="KW-1185">Reference proteome</keyword>
<dbReference type="Pfam" id="PF00702">
    <property type="entry name" value="Hydrolase"/>
    <property type="match status" value="1"/>
</dbReference>
<dbReference type="PANTHER" id="PTHR46193:SF18">
    <property type="entry name" value="HEXITOL PHOSPHATASE B"/>
    <property type="match status" value="1"/>
</dbReference>
<dbReference type="RefSeq" id="WP_207942492.1">
    <property type="nucleotide sequence ID" value="NZ_CP147251.1"/>
</dbReference>